<accession>A0ABR2NKG0</accession>
<keyword evidence="2" id="KW-1185">Reference proteome</keyword>
<dbReference type="EMBL" id="JBBPBN010000132">
    <property type="protein sequence ID" value="KAK8976457.1"/>
    <property type="molecule type" value="Genomic_DNA"/>
</dbReference>
<evidence type="ECO:0000313" key="2">
    <source>
        <dbReference type="Proteomes" id="UP001396334"/>
    </source>
</evidence>
<evidence type="ECO:0000313" key="1">
    <source>
        <dbReference type="EMBL" id="KAK8976457.1"/>
    </source>
</evidence>
<comment type="caution">
    <text evidence="1">The sequence shown here is derived from an EMBL/GenBank/DDBJ whole genome shotgun (WGS) entry which is preliminary data.</text>
</comment>
<reference evidence="1 2" key="1">
    <citation type="journal article" date="2024" name="G3 (Bethesda)">
        <title>Genome assembly of Hibiscus sabdariffa L. provides insights into metabolisms of medicinal natural products.</title>
        <authorList>
            <person name="Kim T."/>
        </authorList>
    </citation>
    <scope>NUCLEOTIDE SEQUENCE [LARGE SCALE GENOMIC DNA]</scope>
    <source>
        <strain evidence="1">TK-2024</strain>
        <tissue evidence="1">Old leaves</tissue>
    </source>
</reference>
<protein>
    <submittedName>
        <fullName evidence="1">Uncharacterized protein</fullName>
    </submittedName>
</protein>
<name>A0ABR2NKG0_9ROSI</name>
<organism evidence="1 2">
    <name type="scientific">Hibiscus sabdariffa</name>
    <name type="common">roselle</name>
    <dbReference type="NCBI Taxonomy" id="183260"/>
    <lineage>
        <taxon>Eukaryota</taxon>
        <taxon>Viridiplantae</taxon>
        <taxon>Streptophyta</taxon>
        <taxon>Embryophyta</taxon>
        <taxon>Tracheophyta</taxon>
        <taxon>Spermatophyta</taxon>
        <taxon>Magnoliopsida</taxon>
        <taxon>eudicotyledons</taxon>
        <taxon>Gunneridae</taxon>
        <taxon>Pentapetalae</taxon>
        <taxon>rosids</taxon>
        <taxon>malvids</taxon>
        <taxon>Malvales</taxon>
        <taxon>Malvaceae</taxon>
        <taxon>Malvoideae</taxon>
        <taxon>Hibiscus</taxon>
    </lineage>
</organism>
<sequence>MGSHRRRDSLMPWLVLGKSEVVVVEATMCVALGYRWAVTVAVSNGVGNPSEQSRWGFSGCWNRGGLSVVDSLRWWLSKPPCVSPLAIVGLSSSPFPVGLATLASKGKTLVEGLVEQGWVEPKCRLELLNRESGLGARSPCSDV</sequence>
<proteinExistence type="predicted"/>
<dbReference type="Proteomes" id="UP001396334">
    <property type="component" value="Unassembled WGS sequence"/>
</dbReference>
<gene>
    <name evidence="1" type="ORF">V6N11_013871</name>
</gene>